<gene>
    <name evidence="1" type="ORF">METZ01_LOCUS358699</name>
</gene>
<evidence type="ECO:0000313" key="1">
    <source>
        <dbReference type="EMBL" id="SVD05845.1"/>
    </source>
</evidence>
<organism evidence="1">
    <name type="scientific">marine metagenome</name>
    <dbReference type="NCBI Taxonomy" id="408172"/>
    <lineage>
        <taxon>unclassified sequences</taxon>
        <taxon>metagenomes</taxon>
        <taxon>ecological metagenomes</taxon>
    </lineage>
</organism>
<dbReference type="EMBL" id="UINC01127009">
    <property type="protein sequence ID" value="SVD05845.1"/>
    <property type="molecule type" value="Genomic_DNA"/>
</dbReference>
<protein>
    <submittedName>
        <fullName evidence="1">Uncharacterized protein</fullName>
    </submittedName>
</protein>
<name>A0A382S8Q9_9ZZZZ</name>
<reference evidence="1" key="1">
    <citation type="submission" date="2018-05" db="EMBL/GenBank/DDBJ databases">
        <authorList>
            <person name="Lanie J.A."/>
            <person name="Ng W.-L."/>
            <person name="Kazmierczak K.M."/>
            <person name="Andrzejewski T.M."/>
            <person name="Davidsen T.M."/>
            <person name="Wayne K.J."/>
            <person name="Tettelin H."/>
            <person name="Glass J.I."/>
            <person name="Rusch D."/>
            <person name="Podicherti R."/>
            <person name="Tsui H.-C.T."/>
            <person name="Winkler M.E."/>
        </authorList>
    </citation>
    <scope>NUCLEOTIDE SEQUENCE</scope>
</reference>
<proteinExistence type="predicted"/>
<dbReference type="AlphaFoldDB" id="A0A382S8Q9"/>
<sequence length="152" mass="16809">MEVTADFGMMSNAGNKKVARAVSQSKNEKELRAKLDKISTMGGGKYSEAGDEDVIDMAINALGSGAKGMQLRPDAQVIVQLGGIEDRKKDGEVRTDDMKKTKVKHKDASAVRSALLGLKPAERDKYMRPLQKDQKSFKKTFNFILKQIKQFS</sequence>
<accession>A0A382S8Q9</accession>